<dbReference type="GO" id="GO:0016787">
    <property type="term" value="F:hydrolase activity"/>
    <property type="evidence" value="ECO:0007669"/>
    <property type="project" value="UniProtKB-KW"/>
</dbReference>
<dbReference type="InterPro" id="IPR007044">
    <property type="entry name" value="Cyclodeamin/CycHdrlase"/>
</dbReference>
<dbReference type="AlphaFoldDB" id="A0A5C4LZ31"/>
<keyword evidence="3" id="KW-1185">Reference proteome</keyword>
<protein>
    <submittedName>
        <fullName evidence="2">Cyclodeaminase/cyclohydrolase family protein</fullName>
    </submittedName>
</protein>
<dbReference type="Pfam" id="PF04961">
    <property type="entry name" value="FTCD_C"/>
    <property type="match status" value="1"/>
</dbReference>
<dbReference type="EMBL" id="VDFW01000012">
    <property type="protein sequence ID" value="TNC25106.1"/>
    <property type="molecule type" value="Genomic_DNA"/>
</dbReference>
<name>A0A5C4LZ31_9PSEU</name>
<organism evidence="2 3">
    <name type="scientific">Amycolatopsis alkalitolerans</name>
    <dbReference type="NCBI Taxonomy" id="2547244"/>
    <lineage>
        <taxon>Bacteria</taxon>
        <taxon>Bacillati</taxon>
        <taxon>Actinomycetota</taxon>
        <taxon>Actinomycetes</taxon>
        <taxon>Pseudonocardiales</taxon>
        <taxon>Pseudonocardiaceae</taxon>
        <taxon>Amycolatopsis</taxon>
    </lineage>
</organism>
<reference evidence="2 3" key="1">
    <citation type="submission" date="2019-06" db="EMBL/GenBank/DDBJ databases">
        <title>Amycolatopsis alkalitolerans sp. nov., isolated from Gastrodia elata Blume.</title>
        <authorList>
            <person name="Narsing Rao M.P."/>
            <person name="Li W.J."/>
        </authorList>
    </citation>
    <scope>NUCLEOTIDE SEQUENCE [LARGE SCALE GENOMIC DNA]</scope>
    <source>
        <strain evidence="2 3">SYSUP0005</strain>
    </source>
</reference>
<dbReference type="SUPFAM" id="SSF101262">
    <property type="entry name" value="Methenyltetrahydrofolate cyclohydrolase-like"/>
    <property type="match status" value="1"/>
</dbReference>
<feature type="domain" description="Cyclodeaminase/cyclohydrolase" evidence="1">
    <location>
        <begin position="24"/>
        <end position="181"/>
    </location>
</feature>
<evidence type="ECO:0000313" key="2">
    <source>
        <dbReference type="EMBL" id="TNC25106.1"/>
    </source>
</evidence>
<accession>A0A5C4LZ31</accession>
<keyword evidence="2" id="KW-0378">Hydrolase</keyword>
<gene>
    <name evidence="2" type="ORF">FG385_15785</name>
</gene>
<evidence type="ECO:0000313" key="3">
    <source>
        <dbReference type="Proteomes" id="UP000305546"/>
    </source>
</evidence>
<sequence>MPRSWGCHELMDGAAVSSSFRALSVAKFLSAIAAKQPAPGGGAAAAMTAATAAGLTAMAARYSEDVLRDAVDLAREADRLRDRVIRLADADAEAYRAVLEAYALPRTDDLEERRERIRSALQWAAEVPLEIADIAASVVKLAARLAEGGNAHLRGDAFTAVCLAEAAVRSAATLVQINAKTGKLGDELVDGAECLVRLAADSAGRAVSENGG</sequence>
<proteinExistence type="predicted"/>
<dbReference type="Gene3D" id="1.20.120.680">
    <property type="entry name" value="Formiminotetrahydrofolate cyclodeaminase monomer, up-and-down helical bundle"/>
    <property type="match status" value="1"/>
</dbReference>
<dbReference type="Proteomes" id="UP000305546">
    <property type="component" value="Unassembled WGS sequence"/>
</dbReference>
<comment type="caution">
    <text evidence="2">The sequence shown here is derived from an EMBL/GenBank/DDBJ whole genome shotgun (WGS) entry which is preliminary data.</text>
</comment>
<dbReference type="InterPro" id="IPR036178">
    <property type="entry name" value="Formintransfe-cycloase-like_sf"/>
</dbReference>
<evidence type="ECO:0000259" key="1">
    <source>
        <dbReference type="Pfam" id="PF04961"/>
    </source>
</evidence>